<dbReference type="GeneID" id="8514077"/>
<keyword evidence="2" id="KW-1185">Reference proteome</keyword>
<proteinExistence type="predicted"/>
<sequence>MKTDEKIIEDLKIINDKAKFMGIKIIMVRHLIEPHINNKKLLYKVLESTKDTELHNLILTACPKIEEIFKKET</sequence>
<dbReference type="RefSeq" id="WP_015733786.1">
    <property type="nucleotide sequence ID" value="NC_013407.1"/>
</dbReference>
<evidence type="ECO:0000313" key="1">
    <source>
        <dbReference type="EMBL" id="ACX73568.1"/>
    </source>
</evidence>
<evidence type="ECO:0000313" key="2">
    <source>
        <dbReference type="Proteomes" id="UP000002063"/>
    </source>
</evidence>
<name>C9RE39_METVM</name>
<dbReference type="OrthoDB" id="65415at2157"/>
<gene>
    <name evidence="1" type="ordered locus">Metvu_1716</name>
</gene>
<dbReference type="Proteomes" id="UP000002063">
    <property type="component" value="Chromosome"/>
</dbReference>
<reference evidence="1" key="1">
    <citation type="submission" date="2009-10" db="EMBL/GenBank/DDBJ databases">
        <title>Complete sequence of chromosome of Methanocaldococcus vulcanius M7.</title>
        <authorList>
            <consortium name="US DOE Joint Genome Institute"/>
            <person name="Lucas S."/>
            <person name="Copeland A."/>
            <person name="Lapidus A."/>
            <person name="Glavina del Rio T."/>
            <person name="Dalin E."/>
            <person name="Tice H."/>
            <person name="Bruce D."/>
            <person name="Goodwin L."/>
            <person name="Pitluck S."/>
            <person name="Lcollab F.I."/>
            <person name="Brettin T."/>
            <person name="Detter J.C."/>
            <person name="Han C."/>
            <person name="Tapia R."/>
            <person name="Kuske C.R."/>
            <person name="Schmutz J."/>
            <person name="Larimer F."/>
            <person name="Land M."/>
            <person name="Hauser L."/>
            <person name="Kyrpides N."/>
            <person name="Ovchinikova G."/>
            <person name="Sieprawska-Lupa M."/>
            <person name="Whitman W.B."/>
            <person name="Woyke T."/>
        </authorList>
    </citation>
    <scope>NUCLEOTIDE SEQUENCE [LARGE SCALE GENOMIC DNA]</scope>
    <source>
        <strain evidence="1">M7</strain>
    </source>
</reference>
<organism evidence="1 2">
    <name type="scientific">Methanocaldococcus vulcanius (strain ATCC 700851 / DSM 12094 / M7)</name>
    <name type="common">Methanococcus vulcanius</name>
    <dbReference type="NCBI Taxonomy" id="579137"/>
    <lineage>
        <taxon>Archaea</taxon>
        <taxon>Methanobacteriati</taxon>
        <taxon>Methanobacteriota</taxon>
        <taxon>Methanomada group</taxon>
        <taxon>Methanococci</taxon>
        <taxon>Methanococcales</taxon>
        <taxon>Methanocaldococcaceae</taxon>
        <taxon>Methanocaldococcus</taxon>
    </lineage>
</organism>
<dbReference type="HOGENOM" id="CLU_200898_0_0_2"/>
<dbReference type="AlphaFoldDB" id="C9RE39"/>
<dbReference type="eggNOG" id="arCOG09634">
    <property type="taxonomic scope" value="Archaea"/>
</dbReference>
<dbReference type="EMBL" id="CP001787">
    <property type="protein sequence ID" value="ACX73568.1"/>
    <property type="molecule type" value="Genomic_DNA"/>
</dbReference>
<protein>
    <submittedName>
        <fullName evidence="1">Uncharacterized protein</fullName>
    </submittedName>
</protein>
<accession>C9RE39</accession>
<dbReference type="KEGG" id="mvu:Metvu_1716"/>